<accession>A0A8T0HQM1</accession>
<keyword evidence="1" id="KW-0732">Signal</keyword>
<evidence type="ECO:0000256" key="1">
    <source>
        <dbReference type="SAM" id="SignalP"/>
    </source>
</evidence>
<feature type="chain" id="PRO_5035712660" evidence="1">
    <location>
        <begin position="16"/>
        <end position="49"/>
    </location>
</feature>
<feature type="signal peptide" evidence="1">
    <location>
        <begin position="1"/>
        <end position="15"/>
    </location>
</feature>
<proteinExistence type="predicted"/>
<evidence type="ECO:0000313" key="2">
    <source>
        <dbReference type="EMBL" id="KAG0573146.1"/>
    </source>
</evidence>
<protein>
    <submittedName>
        <fullName evidence="2">Uncharacterized protein</fullName>
    </submittedName>
</protein>
<keyword evidence="3" id="KW-1185">Reference proteome</keyword>
<organism evidence="2 3">
    <name type="scientific">Ceratodon purpureus</name>
    <name type="common">Fire moss</name>
    <name type="synonym">Dicranum purpureum</name>
    <dbReference type="NCBI Taxonomy" id="3225"/>
    <lineage>
        <taxon>Eukaryota</taxon>
        <taxon>Viridiplantae</taxon>
        <taxon>Streptophyta</taxon>
        <taxon>Embryophyta</taxon>
        <taxon>Bryophyta</taxon>
        <taxon>Bryophytina</taxon>
        <taxon>Bryopsida</taxon>
        <taxon>Dicranidae</taxon>
        <taxon>Pseudoditrichales</taxon>
        <taxon>Ditrichaceae</taxon>
        <taxon>Ceratodon</taxon>
    </lineage>
</organism>
<evidence type="ECO:0000313" key="3">
    <source>
        <dbReference type="Proteomes" id="UP000822688"/>
    </source>
</evidence>
<dbReference type="Proteomes" id="UP000822688">
    <property type="component" value="Chromosome V"/>
</dbReference>
<name>A0A8T0HQM1_CERPU</name>
<dbReference type="EMBL" id="CM026426">
    <property type="protein sequence ID" value="KAG0573146.1"/>
    <property type="molecule type" value="Genomic_DNA"/>
</dbReference>
<sequence>MYGLYCMALIALTMCCELDTRRCFKEWILSRTFSLATPPASCRFCGWVL</sequence>
<gene>
    <name evidence="2" type="ORF">KC19_VG152300</name>
</gene>
<dbReference type="AlphaFoldDB" id="A0A8T0HQM1"/>
<reference evidence="2" key="1">
    <citation type="submission" date="2020-06" db="EMBL/GenBank/DDBJ databases">
        <title>WGS assembly of Ceratodon purpureus strain R40.</title>
        <authorList>
            <person name="Carey S.B."/>
            <person name="Jenkins J."/>
            <person name="Shu S."/>
            <person name="Lovell J.T."/>
            <person name="Sreedasyam A."/>
            <person name="Maumus F."/>
            <person name="Tiley G.P."/>
            <person name="Fernandez-Pozo N."/>
            <person name="Barry K."/>
            <person name="Chen C."/>
            <person name="Wang M."/>
            <person name="Lipzen A."/>
            <person name="Daum C."/>
            <person name="Saski C.A."/>
            <person name="Payton A.C."/>
            <person name="Mcbreen J.C."/>
            <person name="Conrad R.E."/>
            <person name="Kollar L.M."/>
            <person name="Olsson S."/>
            <person name="Huttunen S."/>
            <person name="Landis J.B."/>
            <person name="Wickett N.J."/>
            <person name="Johnson M.G."/>
            <person name="Rensing S.A."/>
            <person name="Grimwood J."/>
            <person name="Schmutz J."/>
            <person name="Mcdaniel S.F."/>
        </authorList>
    </citation>
    <scope>NUCLEOTIDE SEQUENCE</scope>
    <source>
        <strain evidence="2">R40</strain>
    </source>
</reference>
<comment type="caution">
    <text evidence="2">The sequence shown here is derived from an EMBL/GenBank/DDBJ whole genome shotgun (WGS) entry which is preliminary data.</text>
</comment>